<reference evidence="3 4" key="1">
    <citation type="submission" date="2016-06" db="EMBL/GenBank/DDBJ databases">
        <title>Genome sequence of endosymbiont of Candidatus Endolucinida thiodiazotropha.</title>
        <authorList>
            <person name="Poehlein A."/>
            <person name="Koenig S."/>
            <person name="Heiden S.E."/>
            <person name="Thuermer A."/>
            <person name="Voget S."/>
            <person name="Daniel R."/>
            <person name="Markert S."/>
            <person name="Gros O."/>
            <person name="Schweder T."/>
        </authorList>
    </citation>
    <scope>NUCLEOTIDE SEQUENCE [LARGE SCALE GENOMIC DNA]</scope>
    <source>
        <strain evidence="3 4">COS</strain>
    </source>
</reference>
<dbReference type="Pfam" id="PF00565">
    <property type="entry name" value="SNase"/>
    <property type="match status" value="1"/>
</dbReference>
<dbReference type="GO" id="GO:0004519">
    <property type="term" value="F:endonuclease activity"/>
    <property type="evidence" value="ECO:0007669"/>
    <property type="project" value="UniProtKB-KW"/>
</dbReference>
<dbReference type="PROSITE" id="PS50830">
    <property type="entry name" value="TNASE_3"/>
    <property type="match status" value="1"/>
</dbReference>
<sequence>MRLNFKVFMICNLLLFASSGAWCSELTIQAENITVEDGDTLIISFADGKERVQLMDIDAPEDTENAKFKLDMRRTGMDYDTLFSLGAIATQHLVKLITGEDSFTLQYQPEKRDRYGRLLGILMDKEGVSVSERMVLNGYAIVKPTGAENPAHPYHALQRNAQEEMRGLWGLLPKQAQLWAGASLKR</sequence>
<dbReference type="Proteomes" id="UP000094769">
    <property type="component" value="Unassembled WGS sequence"/>
</dbReference>
<dbReference type="OrthoDB" id="7062774at2"/>
<evidence type="ECO:0000313" key="4">
    <source>
        <dbReference type="Proteomes" id="UP000094769"/>
    </source>
</evidence>
<proteinExistence type="predicted"/>
<comment type="caution">
    <text evidence="3">The sequence shown here is derived from an EMBL/GenBank/DDBJ whole genome shotgun (WGS) entry which is preliminary data.</text>
</comment>
<evidence type="ECO:0000256" key="1">
    <source>
        <dbReference type="SAM" id="SignalP"/>
    </source>
</evidence>
<keyword evidence="3" id="KW-0540">Nuclease</keyword>
<feature type="chain" id="PRO_5030849017" evidence="1">
    <location>
        <begin position="24"/>
        <end position="186"/>
    </location>
</feature>
<dbReference type="EMBL" id="MARB01000034">
    <property type="protein sequence ID" value="ODJ85846.1"/>
    <property type="molecule type" value="Genomic_DNA"/>
</dbReference>
<dbReference type="GO" id="GO:0016787">
    <property type="term" value="F:hydrolase activity"/>
    <property type="evidence" value="ECO:0007669"/>
    <property type="project" value="UniProtKB-KW"/>
</dbReference>
<keyword evidence="3" id="KW-0378">Hydrolase</keyword>
<dbReference type="InterPro" id="IPR035437">
    <property type="entry name" value="SNase_OB-fold_sf"/>
</dbReference>
<keyword evidence="3" id="KW-0255">Endonuclease</keyword>
<dbReference type="Gene3D" id="2.40.50.90">
    <property type="match status" value="1"/>
</dbReference>
<name>A0A7Z0VIJ6_9GAMM</name>
<dbReference type="EC" id="3.1.31.-" evidence="3"/>
<organism evidence="3 4">
    <name type="scientific">Candidatus Thiodiazotropha endolucinida</name>
    <dbReference type="NCBI Taxonomy" id="1655433"/>
    <lineage>
        <taxon>Bacteria</taxon>
        <taxon>Pseudomonadati</taxon>
        <taxon>Pseudomonadota</taxon>
        <taxon>Gammaproteobacteria</taxon>
        <taxon>Chromatiales</taxon>
        <taxon>Sedimenticolaceae</taxon>
        <taxon>Candidatus Thiodiazotropha</taxon>
    </lineage>
</organism>
<evidence type="ECO:0000313" key="3">
    <source>
        <dbReference type="EMBL" id="ODJ85846.1"/>
    </source>
</evidence>
<keyword evidence="1" id="KW-0732">Signal</keyword>
<dbReference type="SMART" id="SM00318">
    <property type="entry name" value="SNc"/>
    <property type="match status" value="1"/>
</dbReference>
<evidence type="ECO:0000259" key="2">
    <source>
        <dbReference type="PROSITE" id="PS50830"/>
    </source>
</evidence>
<dbReference type="AlphaFoldDB" id="A0A7Z0VIJ6"/>
<protein>
    <submittedName>
        <fullName evidence="3">Endonuclease YhcR</fullName>
        <ecNumber evidence="3">3.1.31.-</ecNumber>
    </submittedName>
</protein>
<dbReference type="SUPFAM" id="SSF50199">
    <property type="entry name" value="Staphylococcal nuclease"/>
    <property type="match status" value="1"/>
</dbReference>
<feature type="domain" description="TNase-like" evidence="2">
    <location>
        <begin position="35"/>
        <end position="171"/>
    </location>
</feature>
<dbReference type="InterPro" id="IPR016071">
    <property type="entry name" value="Staphylococal_nuclease_OB-fold"/>
</dbReference>
<accession>A0A7Z0VIJ6</accession>
<gene>
    <name evidence="3" type="primary">yhcR</name>
    <name evidence="3" type="ORF">CODIS_39640</name>
</gene>
<keyword evidence="4" id="KW-1185">Reference proteome</keyword>
<feature type="signal peptide" evidence="1">
    <location>
        <begin position="1"/>
        <end position="23"/>
    </location>
</feature>